<reference evidence="1 2" key="2">
    <citation type="journal article" date="2022" name="Mol. Ecol. Resour.">
        <title>The genomes of chicory, endive, great burdock and yacon provide insights into Asteraceae paleo-polyploidization history and plant inulin production.</title>
        <authorList>
            <person name="Fan W."/>
            <person name="Wang S."/>
            <person name="Wang H."/>
            <person name="Wang A."/>
            <person name="Jiang F."/>
            <person name="Liu H."/>
            <person name="Zhao H."/>
            <person name="Xu D."/>
            <person name="Zhang Y."/>
        </authorList>
    </citation>
    <scope>NUCLEOTIDE SEQUENCE [LARGE SCALE GENOMIC DNA]</scope>
    <source>
        <strain evidence="2">cv. Niubang</strain>
    </source>
</reference>
<proteinExistence type="predicted"/>
<comment type="caution">
    <text evidence="1">The sequence shown here is derived from an EMBL/GenBank/DDBJ whole genome shotgun (WGS) entry which is preliminary data.</text>
</comment>
<name>A0ACB8Y974_ARCLA</name>
<accession>A0ACB8Y974</accession>
<dbReference type="Proteomes" id="UP001055879">
    <property type="component" value="Linkage Group LG13"/>
</dbReference>
<gene>
    <name evidence="1" type="ORF">L6452_36122</name>
</gene>
<sequence length="513" mass="56718">MSTEYPDSLKKFFNELESRRTLLTTITETHNKLINNFISLDETLTKKSQTLDTQIQNFKKHTEKTLEGLRVRENDIPEKEVTLAARVEQLKDSGIRYIEKGNNLDPEDETTSGLLRIWFRRMDSTGLVKFLLAKRKESVAVRAEIMAATEEAVDLLAFVLDAVEEFVELKLSGIKVKGMADRRWACGILIQAALPLRSSRIQIGVATTLKERATKVLEVWKGVLGGGEGSGGVGSGEATMFLQMVIGFGLKLKFDEEFLRQLVMEFASRREMAKLAVALGFGDKMKDMIEELVKTGKEIEAVYFASEAGLTDQFSPVTLLKSSIKNFKKTPSKDMSSLDDINNELNVIRTIMKCIEDHKLESHFTSDNLQKRVNELEKIKSDRKRSGAASTSKLSSKRHRSERSGGGSSRPPKSVRLAMAARQRNHPAPPTHQPCAARFSAPYSYTNPSVYESNPTAAAYGVGYGGYGGAASQSPARYGVQYANPAQDYGGYDYGAGAAAAPLVPTYPATYQH</sequence>
<evidence type="ECO:0000313" key="1">
    <source>
        <dbReference type="EMBL" id="KAI3681331.1"/>
    </source>
</evidence>
<protein>
    <submittedName>
        <fullName evidence="1">Uncharacterized protein</fullName>
    </submittedName>
</protein>
<reference evidence="2" key="1">
    <citation type="journal article" date="2022" name="Mol. Ecol. Resour.">
        <title>The genomes of chicory, endive, great burdock and yacon provide insights into Asteraceae palaeo-polyploidization history and plant inulin production.</title>
        <authorList>
            <person name="Fan W."/>
            <person name="Wang S."/>
            <person name="Wang H."/>
            <person name="Wang A."/>
            <person name="Jiang F."/>
            <person name="Liu H."/>
            <person name="Zhao H."/>
            <person name="Xu D."/>
            <person name="Zhang Y."/>
        </authorList>
    </citation>
    <scope>NUCLEOTIDE SEQUENCE [LARGE SCALE GENOMIC DNA]</scope>
    <source>
        <strain evidence="2">cv. Niubang</strain>
    </source>
</reference>
<dbReference type="EMBL" id="CM042059">
    <property type="protein sequence ID" value="KAI3681331.1"/>
    <property type="molecule type" value="Genomic_DNA"/>
</dbReference>
<keyword evidence="2" id="KW-1185">Reference proteome</keyword>
<organism evidence="1 2">
    <name type="scientific">Arctium lappa</name>
    <name type="common">Greater burdock</name>
    <name type="synonym">Lappa major</name>
    <dbReference type="NCBI Taxonomy" id="4217"/>
    <lineage>
        <taxon>Eukaryota</taxon>
        <taxon>Viridiplantae</taxon>
        <taxon>Streptophyta</taxon>
        <taxon>Embryophyta</taxon>
        <taxon>Tracheophyta</taxon>
        <taxon>Spermatophyta</taxon>
        <taxon>Magnoliopsida</taxon>
        <taxon>eudicotyledons</taxon>
        <taxon>Gunneridae</taxon>
        <taxon>Pentapetalae</taxon>
        <taxon>asterids</taxon>
        <taxon>campanulids</taxon>
        <taxon>Asterales</taxon>
        <taxon>Asteraceae</taxon>
        <taxon>Carduoideae</taxon>
        <taxon>Cardueae</taxon>
        <taxon>Arctiinae</taxon>
        <taxon>Arctium</taxon>
    </lineage>
</organism>
<evidence type="ECO:0000313" key="2">
    <source>
        <dbReference type="Proteomes" id="UP001055879"/>
    </source>
</evidence>